<evidence type="ECO:0000313" key="1">
    <source>
        <dbReference type="EMBL" id="CEG09415.1"/>
    </source>
</evidence>
<organism evidence="1 2">
    <name type="scientific">Afipia felis</name>
    <name type="common">Cat scratch disease bacillus</name>
    <dbReference type="NCBI Taxonomy" id="1035"/>
    <lineage>
        <taxon>Bacteria</taxon>
        <taxon>Pseudomonadati</taxon>
        <taxon>Pseudomonadota</taxon>
        <taxon>Alphaproteobacteria</taxon>
        <taxon>Hyphomicrobiales</taxon>
        <taxon>Nitrobacteraceae</taxon>
        <taxon>Afipia</taxon>
    </lineage>
</organism>
<sequence>MRQAAGDHAILEFLAGGDAQPRVVEEGALAALGDIEFFIAGIVDHAGDDRALALQGDRDRELRNAVQEVRGAVERVDDPCVALVGALAGAAFLAEEAIAGARLDEVVVEHLLGAAVGRRDEIGGSLQRHLKIFDFTQVALEAAAGAARGLDHDVDEGGMNHGARSWVREKAE</sequence>
<dbReference type="Proteomes" id="UP000035762">
    <property type="component" value="Unassembled WGS sequence"/>
</dbReference>
<proteinExistence type="predicted"/>
<protein>
    <submittedName>
        <fullName evidence="1">Uncharacterized protein</fullName>
    </submittedName>
</protein>
<name>A0A090MPW7_AFIFE</name>
<dbReference type="AlphaFoldDB" id="A0A090MPW7"/>
<comment type="caution">
    <text evidence="1">The sequence shown here is derived from an EMBL/GenBank/DDBJ whole genome shotgun (WGS) entry which is preliminary data.</text>
</comment>
<keyword evidence="2" id="KW-1185">Reference proteome</keyword>
<reference evidence="1 2" key="1">
    <citation type="journal article" date="2014" name="Genome Announc.">
        <title>Genome Sequence of Afipia felis Strain 76713, Isolated in Hospital Water Using an Amoeba Co-Culture Procedure.</title>
        <authorList>
            <person name="Benamar S."/>
            <person name="La Scola B."/>
            <person name="Croce O."/>
        </authorList>
    </citation>
    <scope>NUCLEOTIDE SEQUENCE [LARGE SCALE GENOMIC DNA]</scope>
    <source>
        <strain evidence="1 2">76713</strain>
    </source>
</reference>
<gene>
    <name evidence="1" type="ORF">BN961_02841</name>
</gene>
<accession>A0A090MPW7</accession>
<dbReference type="EMBL" id="CCAZ020000002">
    <property type="protein sequence ID" value="CEG09415.1"/>
    <property type="molecule type" value="Genomic_DNA"/>
</dbReference>
<evidence type="ECO:0000313" key="2">
    <source>
        <dbReference type="Proteomes" id="UP000035762"/>
    </source>
</evidence>